<dbReference type="InterPro" id="IPR003599">
    <property type="entry name" value="Ig_sub"/>
</dbReference>
<protein>
    <recommendedName>
        <fullName evidence="4">Ig-like domain-containing protein</fullName>
    </recommendedName>
</protein>
<dbReference type="Gene3D" id="2.60.40.10">
    <property type="entry name" value="Immunoglobulins"/>
    <property type="match status" value="1"/>
</dbReference>
<dbReference type="PANTHER" id="PTHR45080">
    <property type="entry name" value="CONTACTIN 5"/>
    <property type="match status" value="1"/>
</dbReference>
<dbReference type="InterPro" id="IPR013098">
    <property type="entry name" value="Ig_I-set"/>
</dbReference>
<name>A0A3M6UVI1_POCDA</name>
<evidence type="ECO:0000256" key="2">
    <source>
        <dbReference type="ARBA" id="ARBA00023157"/>
    </source>
</evidence>
<dbReference type="EMBL" id="RCHS01000626">
    <property type="protein sequence ID" value="RMX57645.1"/>
    <property type="molecule type" value="Genomic_DNA"/>
</dbReference>
<dbReference type="PANTHER" id="PTHR45080:SF8">
    <property type="entry name" value="IG-LIKE DOMAIN-CONTAINING PROTEIN"/>
    <property type="match status" value="1"/>
</dbReference>
<reference evidence="5 6" key="1">
    <citation type="journal article" date="2018" name="Sci. Rep.">
        <title>Comparative analysis of the Pocillopora damicornis genome highlights role of immune system in coral evolution.</title>
        <authorList>
            <person name="Cunning R."/>
            <person name="Bay R.A."/>
            <person name="Gillette P."/>
            <person name="Baker A.C."/>
            <person name="Traylor-Knowles N."/>
        </authorList>
    </citation>
    <scope>NUCLEOTIDE SEQUENCE [LARGE SCALE GENOMIC DNA]</scope>
    <source>
        <strain evidence="5">RSMAS</strain>
        <tissue evidence="5">Whole animal</tissue>
    </source>
</reference>
<dbReference type="GO" id="GO:0007156">
    <property type="term" value="P:homophilic cell adhesion via plasma membrane adhesion molecules"/>
    <property type="evidence" value="ECO:0007669"/>
    <property type="project" value="TreeGrafter"/>
</dbReference>
<dbReference type="SMART" id="SM00409">
    <property type="entry name" value="IG"/>
    <property type="match status" value="1"/>
</dbReference>
<dbReference type="InterPro" id="IPR036179">
    <property type="entry name" value="Ig-like_dom_sf"/>
</dbReference>
<dbReference type="STRING" id="46731.A0A3M6UVI1"/>
<evidence type="ECO:0000313" key="6">
    <source>
        <dbReference type="Proteomes" id="UP000275408"/>
    </source>
</evidence>
<dbReference type="AlphaFoldDB" id="A0A3M6UVI1"/>
<dbReference type="SUPFAM" id="SSF48726">
    <property type="entry name" value="Immunoglobulin"/>
    <property type="match status" value="1"/>
</dbReference>
<accession>A0A3M6UVI1</accession>
<dbReference type="Proteomes" id="UP000275408">
    <property type="component" value="Unassembled WGS sequence"/>
</dbReference>
<keyword evidence="1" id="KW-0732">Signal</keyword>
<feature type="domain" description="Ig-like" evidence="4">
    <location>
        <begin position="208"/>
        <end position="294"/>
    </location>
</feature>
<dbReference type="Pfam" id="PF07679">
    <property type="entry name" value="I-set"/>
    <property type="match status" value="1"/>
</dbReference>
<dbReference type="InterPro" id="IPR007110">
    <property type="entry name" value="Ig-like_dom"/>
</dbReference>
<evidence type="ECO:0000313" key="5">
    <source>
        <dbReference type="EMBL" id="RMX57645.1"/>
    </source>
</evidence>
<dbReference type="InterPro" id="IPR013783">
    <property type="entry name" value="Ig-like_fold"/>
</dbReference>
<dbReference type="InterPro" id="IPR050958">
    <property type="entry name" value="Cell_Adh-Cytoskel_Orgn"/>
</dbReference>
<keyword evidence="6" id="KW-1185">Reference proteome</keyword>
<evidence type="ECO:0000256" key="1">
    <source>
        <dbReference type="ARBA" id="ARBA00022729"/>
    </source>
</evidence>
<comment type="caution">
    <text evidence="5">The sequence shown here is derived from an EMBL/GenBank/DDBJ whole genome shotgun (WGS) entry which is preliminary data.</text>
</comment>
<dbReference type="GO" id="GO:0050808">
    <property type="term" value="P:synapse organization"/>
    <property type="evidence" value="ECO:0007669"/>
    <property type="project" value="TreeGrafter"/>
</dbReference>
<keyword evidence="3" id="KW-0393">Immunoglobulin domain</keyword>
<dbReference type="GO" id="GO:0005886">
    <property type="term" value="C:plasma membrane"/>
    <property type="evidence" value="ECO:0007669"/>
    <property type="project" value="TreeGrafter"/>
</dbReference>
<evidence type="ECO:0000259" key="4">
    <source>
        <dbReference type="PROSITE" id="PS50835"/>
    </source>
</evidence>
<proteinExistence type="predicted"/>
<dbReference type="FunFam" id="2.60.40.10:FF:000032">
    <property type="entry name" value="palladin isoform X1"/>
    <property type="match status" value="1"/>
</dbReference>
<keyword evidence="2" id="KW-1015">Disulfide bond</keyword>
<gene>
    <name evidence="5" type="ORF">pdam_00015913</name>
</gene>
<evidence type="ECO:0000256" key="3">
    <source>
        <dbReference type="ARBA" id="ARBA00023319"/>
    </source>
</evidence>
<dbReference type="PROSITE" id="PS50835">
    <property type="entry name" value="IG_LIKE"/>
    <property type="match status" value="1"/>
</dbReference>
<dbReference type="SMART" id="SM00408">
    <property type="entry name" value="IGc2"/>
    <property type="match status" value="1"/>
</dbReference>
<dbReference type="GO" id="GO:0030424">
    <property type="term" value="C:axon"/>
    <property type="evidence" value="ECO:0007669"/>
    <property type="project" value="TreeGrafter"/>
</dbReference>
<dbReference type="InterPro" id="IPR003598">
    <property type="entry name" value="Ig_sub2"/>
</dbReference>
<dbReference type="GO" id="GO:0008046">
    <property type="term" value="F:axon guidance receptor activity"/>
    <property type="evidence" value="ECO:0007669"/>
    <property type="project" value="TreeGrafter"/>
</dbReference>
<sequence length="300" mass="34524">MAFFSRAFKNRDCDVPDCVYRLKFERDRQKLIAGIACAVEIDVPDGKEYYLLTCKKIILKNGEPRFYAHQWRKPLYRLRRNGDLDINGENCFLKQNFCFLTPPNHWKPDKSLKVKSCDAGDNLDWIKSLIIENRHIYREIEWVKDSETGKYKTKENEDLEDQTSLGSPVLWKDLETQRFYVIGVVDKEEETFLPRLFGADDLRNLGSPEITEHPQSVTKREGEDVTLSFGAIGNPEPDISWKKNGSTLTDNDKISLSDDKKKLTIKNLTKEDCGVYQGVASNTFSVVNSSCAILDVQCKY</sequence>
<organism evidence="5 6">
    <name type="scientific">Pocillopora damicornis</name>
    <name type="common">Cauliflower coral</name>
    <name type="synonym">Millepora damicornis</name>
    <dbReference type="NCBI Taxonomy" id="46731"/>
    <lineage>
        <taxon>Eukaryota</taxon>
        <taxon>Metazoa</taxon>
        <taxon>Cnidaria</taxon>
        <taxon>Anthozoa</taxon>
        <taxon>Hexacorallia</taxon>
        <taxon>Scleractinia</taxon>
        <taxon>Astrocoeniina</taxon>
        <taxon>Pocilloporidae</taxon>
        <taxon>Pocillopora</taxon>
    </lineage>
</organism>
<dbReference type="GO" id="GO:0043025">
    <property type="term" value="C:neuronal cell body"/>
    <property type="evidence" value="ECO:0007669"/>
    <property type="project" value="TreeGrafter"/>
</dbReference>